<dbReference type="InterPro" id="IPR007202">
    <property type="entry name" value="4Fe-4S_dom"/>
</dbReference>
<accession>A0A9D6V070</accession>
<dbReference type="EMBL" id="JACRDE010000228">
    <property type="protein sequence ID" value="MBI5249503.1"/>
    <property type="molecule type" value="Genomic_DNA"/>
</dbReference>
<feature type="binding site" evidence="6">
    <location>
        <begin position="370"/>
        <end position="373"/>
    </location>
    <ligand>
        <name>5-methoxybenzimidazolylcob(I)amide</name>
        <dbReference type="ChEBI" id="CHEBI:157765"/>
    </ligand>
</feature>
<organism evidence="9 10">
    <name type="scientific">Desulfomonile tiedjei</name>
    <dbReference type="NCBI Taxonomy" id="2358"/>
    <lineage>
        <taxon>Bacteria</taxon>
        <taxon>Pseudomonadati</taxon>
        <taxon>Thermodesulfobacteriota</taxon>
        <taxon>Desulfomonilia</taxon>
        <taxon>Desulfomonilales</taxon>
        <taxon>Desulfomonilaceae</taxon>
        <taxon>Desulfomonile</taxon>
    </lineage>
</organism>
<dbReference type="Proteomes" id="UP000807825">
    <property type="component" value="Unassembled WGS sequence"/>
</dbReference>
<keyword evidence="1 7" id="KW-0004">4Fe-4S</keyword>
<keyword evidence="5" id="KW-0170">Cobalt</keyword>
<dbReference type="InterPro" id="IPR051069">
    <property type="entry name" value="ACDS_complex_subunit"/>
</dbReference>
<dbReference type="PIRSF" id="PIRSF000376">
    <property type="entry name" value="AcCoA_decarb_gamma"/>
    <property type="match status" value="1"/>
</dbReference>
<gene>
    <name evidence="9" type="ORF">HY912_08415</name>
</gene>
<evidence type="ECO:0000256" key="6">
    <source>
        <dbReference type="PIRSR" id="PIRSR000376-1"/>
    </source>
</evidence>
<protein>
    <submittedName>
        <fullName evidence="9">Acetyl-CoA decarbonylase/synthase complex subunit gamma</fullName>
    </submittedName>
</protein>
<evidence type="ECO:0000313" key="9">
    <source>
        <dbReference type="EMBL" id="MBI5249503.1"/>
    </source>
</evidence>
<evidence type="ECO:0000256" key="1">
    <source>
        <dbReference type="ARBA" id="ARBA00022485"/>
    </source>
</evidence>
<evidence type="ECO:0000256" key="3">
    <source>
        <dbReference type="ARBA" id="ARBA00023004"/>
    </source>
</evidence>
<dbReference type="Gene3D" id="3.20.20.20">
    <property type="entry name" value="Dihydropteroate synthase-like"/>
    <property type="match status" value="1"/>
</dbReference>
<dbReference type="PROSITE" id="PS51656">
    <property type="entry name" value="4FE4S"/>
    <property type="match status" value="1"/>
</dbReference>
<dbReference type="Pfam" id="PF04060">
    <property type="entry name" value="FeS"/>
    <property type="match status" value="1"/>
</dbReference>
<feature type="binding site" evidence="7">
    <location>
        <position position="17"/>
    </location>
    <ligand>
        <name>[4Fe-4S] cluster</name>
        <dbReference type="ChEBI" id="CHEBI:49883"/>
    </ligand>
</feature>
<sequence length="446" mass="47504">MSLSGIQIFKMMPKKNCAECGVPTCLAFAMNLAAGKAELAQCPYVSEEAKEKLASASAPPIRTVQIGVGDSVAKAGGETVLFRHEKTFNNPTALGCLIATSEDDASVDGKLKAFKALRYDRVGLTLKPDLIAVKDGGDPARFAGIAKKSSDAGAALVLMSDNLDALEAALAEVGKNKPLVYAATEANLDAVSALCKEFDCPIVVKGANVGGVAKMSTKLMEAGHKDIVLDSGSRSTAELLRDNIMIRRLALEKLYRPLGFPTIVFPCEMADNPVDEAIVAGTFISKYGGIAILSDLRGELLFPLLLQRLNIFTDPQRPMTTEQGIYPINNPGADAPVLITSNFSLTYFIVSGEVEASRVPSWLMVLNTDGLSVLTAWAAGKFVADLIAPFMKKSGIEDKTKTRKLIIPGAAAIISGDLEEELQGWQVAIGPREGAHIPAYLRQNYA</sequence>
<dbReference type="Pfam" id="PF03599">
    <property type="entry name" value="CdhD"/>
    <property type="match status" value="1"/>
</dbReference>
<evidence type="ECO:0000259" key="8">
    <source>
        <dbReference type="PROSITE" id="PS51656"/>
    </source>
</evidence>
<dbReference type="GO" id="GO:0046356">
    <property type="term" value="P:acetyl-CoA catabolic process"/>
    <property type="evidence" value="ECO:0007669"/>
    <property type="project" value="InterPro"/>
</dbReference>
<dbReference type="GO" id="GO:0051539">
    <property type="term" value="F:4 iron, 4 sulfur cluster binding"/>
    <property type="evidence" value="ECO:0007669"/>
    <property type="project" value="UniProtKB-KW"/>
</dbReference>
<evidence type="ECO:0000256" key="4">
    <source>
        <dbReference type="ARBA" id="ARBA00023014"/>
    </source>
</evidence>
<comment type="caution">
    <text evidence="9">The sequence shown here is derived from an EMBL/GenBank/DDBJ whole genome shotgun (WGS) entry which is preliminary data.</text>
</comment>
<dbReference type="PANTHER" id="PTHR36214">
    <property type="match status" value="1"/>
</dbReference>
<evidence type="ECO:0000313" key="10">
    <source>
        <dbReference type="Proteomes" id="UP000807825"/>
    </source>
</evidence>
<dbReference type="InterPro" id="IPR011005">
    <property type="entry name" value="Dihydropteroate_synth-like_sf"/>
</dbReference>
<feature type="binding site" evidence="7">
    <location>
        <position position="25"/>
    </location>
    <ligand>
        <name>[4Fe-4S] cluster</name>
        <dbReference type="ChEBI" id="CHEBI:49883"/>
    </ligand>
</feature>
<dbReference type="InterPro" id="IPR016218">
    <property type="entry name" value="AcylCoA_decarb/synth_gsu"/>
</dbReference>
<dbReference type="GO" id="GO:0005506">
    <property type="term" value="F:iron ion binding"/>
    <property type="evidence" value="ECO:0007669"/>
    <property type="project" value="InterPro"/>
</dbReference>
<keyword evidence="4 7" id="KW-0411">Iron-sulfur</keyword>
<feature type="binding site" evidence="6">
    <location>
        <position position="340"/>
    </location>
    <ligand>
        <name>5-methoxybenzimidazolylcob(I)amide</name>
        <dbReference type="ChEBI" id="CHEBI:157765"/>
    </ligand>
</feature>
<dbReference type="PANTHER" id="PTHR36214:SF3">
    <property type="entry name" value="ACETYL-COA DECARBONYLASE_SYNTHASE COMPLEX SUBUNIT GAMMA"/>
    <property type="match status" value="1"/>
</dbReference>
<evidence type="ECO:0000256" key="5">
    <source>
        <dbReference type="ARBA" id="ARBA00023285"/>
    </source>
</evidence>
<feature type="domain" description="4Fe-4S" evidence="8">
    <location>
        <begin position="1"/>
        <end position="59"/>
    </location>
</feature>
<keyword evidence="3 7" id="KW-0408">Iron</keyword>
<evidence type="ECO:0000256" key="7">
    <source>
        <dbReference type="PIRSR" id="PIRSR000376-2"/>
    </source>
</evidence>
<dbReference type="AlphaFoldDB" id="A0A9D6V070"/>
<keyword evidence="2 7" id="KW-0479">Metal-binding</keyword>
<feature type="binding site" evidence="6">
    <location>
        <position position="346"/>
    </location>
    <ligand>
        <name>5-methoxybenzimidazolylcob(I)amide</name>
        <dbReference type="ChEBI" id="CHEBI:157765"/>
    </ligand>
</feature>
<feature type="binding site" evidence="7">
    <location>
        <position position="20"/>
    </location>
    <ligand>
        <name>[4Fe-4S] cluster</name>
        <dbReference type="ChEBI" id="CHEBI:49883"/>
    </ligand>
</feature>
<dbReference type="GO" id="GO:0008168">
    <property type="term" value="F:methyltransferase activity"/>
    <property type="evidence" value="ECO:0007669"/>
    <property type="project" value="InterPro"/>
</dbReference>
<reference evidence="9" key="1">
    <citation type="submission" date="2020-07" db="EMBL/GenBank/DDBJ databases">
        <title>Huge and variable diversity of episymbiotic CPR bacteria and DPANN archaea in groundwater ecosystems.</title>
        <authorList>
            <person name="He C.Y."/>
            <person name="Keren R."/>
            <person name="Whittaker M."/>
            <person name="Farag I.F."/>
            <person name="Doudna J."/>
            <person name="Cate J.H.D."/>
            <person name="Banfield J.F."/>
        </authorList>
    </citation>
    <scope>NUCLEOTIDE SEQUENCE</scope>
    <source>
        <strain evidence="9">NC_groundwater_1664_Pr3_B-0.1um_52_9</strain>
    </source>
</reference>
<feature type="binding site" evidence="7">
    <location>
        <position position="42"/>
    </location>
    <ligand>
        <name>[4Fe-4S] cluster</name>
        <dbReference type="ChEBI" id="CHEBI:49883"/>
    </ligand>
</feature>
<evidence type="ECO:0000256" key="2">
    <source>
        <dbReference type="ARBA" id="ARBA00022723"/>
    </source>
</evidence>
<dbReference type="Gene3D" id="3.40.50.11600">
    <property type="match status" value="1"/>
</dbReference>
<dbReference type="NCBIfam" id="NF003195">
    <property type="entry name" value="PRK04165.1"/>
    <property type="match status" value="1"/>
</dbReference>
<name>A0A9D6V070_9BACT</name>
<dbReference type="InterPro" id="IPR016041">
    <property type="entry name" value="Ac-CoA_synth_d_su_TIM-brl"/>
</dbReference>
<proteinExistence type="predicted"/>